<comment type="caution">
    <text evidence="2">The sequence shown here is derived from an EMBL/GenBank/DDBJ whole genome shotgun (WGS) entry which is preliminary data.</text>
</comment>
<feature type="compositionally biased region" description="Polar residues" evidence="1">
    <location>
        <begin position="17"/>
        <end position="28"/>
    </location>
</feature>
<feature type="region of interest" description="Disordered" evidence="1">
    <location>
        <begin position="1"/>
        <end position="52"/>
    </location>
</feature>
<dbReference type="OrthoDB" id="2432559at2759"/>
<feature type="region of interest" description="Disordered" evidence="1">
    <location>
        <begin position="352"/>
        <end position="377"/>
    </location>
</feature>
<feature type="compositionally biased region" description="Polar residues" evidence="1">
    <location>
        <begin position="188"/>
        <end position="202"/>
    </location>
</feature>
<organism evidence="2 3">
    <name type="scientific">Linnemannia gamsii</name>
    <dbReference type="NCBI Taxonomy" id="64522"/>
    <lineage>
        <taxon>Eukaryota</taxon>
        <taxon>Fungi</taxon>
        <taxon>Fungi incertae sedis</taxon>
        <taxon>Mucoromycota</taxon>
        <taxon>Mortierellomycotina</taxon>
        <taxon>Mortierellomycetes</taxon>
        <taxon>Mortierellales</taxon>
        <taxon>Mortierellaceae</taxon>
        <taxon>Linnemannia</taxon>
    </lineage>
</organism>
<dbReference type="EMBL" id="JAAAIN010000227">
    <property type="protein sequence ID" value="KAG0317746.1"/>
    <property type="molecule type" value="Genomic_DNA"/>
</dbReference>
<reference evidence="2" key="1">
    <citation type="journal article" date="2020" name="Fungal Divers.">
        <title>Resolving the Mortierellaceae phylogeny through synthesis of multi-gene phylogenetics and phylogenomics.</title>
        <authorList>
            <person name="Vandepol N."/>
            <person name="Liber J."/>
            <person name="Desiro A."/>
            <person name="Na H."/>
            <person name="Kennedy M."/>
            <person name="Barry K."/>
            <person name="Grigoriev I.V."/>
            <person name="Miller A.N."/>
            <person name="O'Donnell K."/>
            <person name="Stajich J.E."/>
            <person name="Bonito G."/>
        </authorList>
    </citation>
    <scope>NUCLEOTIDE SEQUENCE</scope>
    <source>
        <strain evidence="2">NVP60</strain>
    </source>
</reference>
<protein>
    <submittedName>
        <fullName evidence="2">Uncharacterized protein</fullName>
    </submittedName>
</protein>
<feature type="compositionally biased region" description="Basic and acidic residues" evidence="1">
    <location>
        <begin position="29"/>
        <end position="38"/>
    </location>
</feature>
<dbReference type="AlphaFoldDB" id="A0A9P6USJ8"/>
<feature type="compositionally biased region" description="Basic and acidic residues" evidence="1">
    <location>
        <begin position="359"/>
        <end position="377"/>
    </location>
</feature>
<sequence>MSLQSFTSVKSRPHDCNATSAVSTSSRRVPTELRRDLPGPRSANPIRAKDTGPRLTATQIQKLLVIPKDLVTQKDYGKSKAGARIVPPLPLKEWHRNGNEVTDAKPKLTVTDLQKQFVIPKGLVTQKEYSKKTPGRTTKYRALAINFGKPRVKISGATDPVAVIEVVSISRNMRLQWVKCKVISNNTSKPLFGPSSTKTRSLPDNSDPPDNDGRVESMSLADLGARGRQSDRTGSRSEGSTPLDNGIVDIKNWSALLSRTGSGRSEVMQIKDRNLRKEWCTFHDLQSMGSDQERSLRRRSHFFHNTHSSEGGGLLQEQQEFSLYDATAARSGLFSRPLDMSVDVPHFKGLPTSGGATLADDKGDQNMETDGSKNKRTKDAEMKVVNRTVSVFSSIDGGSSDSGELQALMPLCPLRTTGLKQQDTTTSLSMATEPGPTIDIIFSNLFNHSTLKVAERVEIHEPCRRVALFGSGSADCVWIVERYVVGWQKKAL</sequence>
<keyword evidence="3" id="KW-1185">Reference proteome</keyword>
<name>A0A9P6USJ8_9FUNG</name>
<feature type="region of interest" description="Disordered" evidence="1">
    <location>
        <begin position="188"/>
        <end position="244"/>
    </location>
</feature>
<dbReference type="Proteomes" id="UP000823405">
    <property type="component" value="Unassembled WGS sequence"/>
</dbReference>
<feature type="compositionally biased region" description="Polar residues" evidence="1">
    <location>
        <begin position="1"/>
        <end position="10"/>
    </location>
</feature>
<accession>A0A9P6USJ8</accession>
<proteinExistence type="predicted"/>
<evidence type="ECO:0000313" key="3">
    <source>
        <dbReference type="Proteomes" id="UP000823405"/>
    </source>
</evidence>
<evidence type="ECO:0000313" key="2">
    <source>
        <dbReference type="EMBL" id="KAG0317746.1"/>
    </source>
</evidence>
<gene>
    <name evidence="2" type="ORF">BGZ97_004918</name>
</gene>
<evidence type="ECO:0000256" key="1">
    <source>
        <dbReference type="SAM" id="MobiDB-lite"/>
    </source>
</evidence>